<sequence>MWRRFFVPRRDTVGRAGRRLSTTITAASGSPGTSVPVSVSVGNASNGCPEVSFDGLIKEINEFQVRRRRSERRLNVPASNMPPPTKKLVPEGSNDRKATEPLSMSNRVHPEVIKVPSTPMPFVLRDPPVFTDIACTLHELENALFQLSESDKVEPNMQVSASETREDVGGLGTCAAKNEVLDFGVVSTSAEADADSGSAVKPVADPLDVVDTHTAGGALRCWRDDERFTALRWIDDNIAPVDVEWLSDRTVALILREKPQSLQGVVAGVNRALSAIVSTMEWSCKPVVLLRAASEIPFYTPEQSEMELPPSSRLELMQMKYRLFRRMDEASKCGAVFTAELSEPALDFGAELLFMCNNVNILGTGASKLRVGFPSIKFGVWPSLCVLQRISRLMECAEDTAVVASTMHLLAWKDLVDRCPKILQFVSVPCQHQNRWRFSQVVQKLYDFKVLFWRVLKNKLLPKGPSCGEGKHDIMAQLWKRYCALLAIAYINGGDVTNLLGSSLTIYAELLERRELHHVVHVMGALNRMHRRVFIPPPRTDTLAVPRGSAPGVSPLSAPFWIFTDEDPNEAARLIAEYRTVNGGTSPCCALLIGEPQRTSDVAALLDCIVFATPVGAAALPAPGGRHMVEVYVTHKAQLPEREVKVARSTALSCLQSRGIPYIVTKGGFVADRFVAALALEVCSLASEVGTDRIERVALQRLGFGIGPFELIDRYGTSRVSAAMRRRSHMMTCQKQVTSAACLLLSSMCNTKGICFYDTTGHANDSALRMTLSRELSDGEILVRLMYAMVNESCSLLLDGVVDTVDDVNLMSLFALAMSPSTGGILSCVDDIMGVATLLREIKYFSERYGESSLNPSPLLLAMEDARETFGTLSADTIRQARALCA</sequence>
<evidence type="ECO:0000313" key="3">
    <source>
        <dbReference type="EMBL" id="CCC93966.1"/>
    </source>
</evidence>
<feature type="region of interest" description="Disordered" evidence="1">
    <location>
        <begin position="73"/>
        <end position="100"/>
    </location>
</feature>
<name>G0UX49_TRYCI</name>
<protein>
    <recommendedName>
        <fullName evidence="2">3-hydroxyacyl-CoA dehydrogenase C-terminal domain-containing protein</fullName>
    </recommendedName>
</protein>
<feature type="domain" description="3-hydroxyacyl-CoA dehydrogenase C-terminal" evidence="2">
    <location>
        <begin position="668"/>
        <end position="751"/>
    </location>
</feature>
<dbReference type="GO" id="GO:0004300">
    <property type="term" value="F:enoyl-CoA hydratase activity"/>
    <property type="evidence" value="ECO:0007669"/>
    <property type="project" value="TreeGrafter"/>
</dbReference>
<accession>G0UX49</accession>
<dbReference type="GO" id="GO:0006635">
    <property type="term" value="P:fatty acid beta-oxidation"/>
    <property type="evidence" value="ECO:0007669"/>
    <property type="project" value="TreeGrafter"/>
</dbReference>
<reference evidence="3" key="1">
    <citation type="journal article" date="2012" name="Proc. Natl. Acad. Sci. U.S.A.">
        <title>Antigenic diversity is generated by distinct evolutionary mechanisms in African trypanosome species.</title>
        <authorList>
            <person name="Jackson A.P."/>
            <person name="Berry A."/>
            <person name="Aslett M."/>
            <person name="Allison H.C."/>
            <person name="Burton P."/>
            <person name="Vavrova-Anderson J."/>
            <person name="Brown R."/>
            <person name="Browne H."/>
            <person name="Corton N."/>
            <person name="Hauser H."/>
            <person name="Gamble J."/>
            <person name="Gilderthorp R."/>
            <person name="Marcello L."/>
            <person name="McQuillan J."/>
            <person name="Otto T.D."/>
            <person name="Quail M.A."/>
            <person name="Sanders M.J."/>
            <person name="van Tonder A."/>
            <person name="Ginger M.L."/>
            <person name="Field M.C."/>
            <person name="Barry J.D."/>
            <person name="Hertz-Fowler C."/>
            <person name="Berriman M."/>
        </authorList>
    </citation>
    <scope>NUCLEOTIDE SEQUENCE</scope>
    <source>
        <strain evidence="3">IL3000</strain>
    </source>
</reference>
<dbReference type="GO" id="GO:0016507">
    <property type="term" value="C:mitochondrial fatty acid beta-oxidation multienzyme complex"/>
    <property type="evidence" value="ECO:0007669"/>
    <property type="project" value="TreeGrafter"/>
</dbReference>
<dbReference type="PANTHER" id="PTHR43612">
    <property type="entry name" value="TRIFUNCTIONAL ENZYME SUBUNIT ALPHA"/>
    <property type="match status" value="1"/>
</dbReference>
<gene>
    <name evidence="3" type="ORF">TCIL3000_10_7400</name>
</gene>
<dbReference type="GO" id="GO:0016509">
    <property type="term" value="F:long-chain (3S)-3-hydroxyacyl-CoA dehydrogenase (NAD+) activity"/>
    <property type="evidence" value="ECO:0007669"/>
    <property type="project" value="TreeGrafter"/>
</dbReference>
<dbReference type="InterPro" id="IPR006108">
    <property type="entry name" value="3HC_DH_C"/>
</dbReference>
<organism evidence="3">
    <name type="scientific">Trypanosoma congolense (strain IL3000)</name>
    <dbReference type="NCBI Taxonomy" id="1068625"/>
    <lineage>
        <taxon>Eukaryota</taxon>
        <taxon>Discoba</taxon>
        <taxon>Euglenozoa</taxon>
        <taxon>Kinetoplastea</taxon>
        <taxon>Metakinetoplastina</taxon>
        <taxon>Trypanosomatida</taxon>
        <taxon>Trypanosomatidae</taxon>
        <taxon>Trypanosoma</taxon>
        <taxon>Nannomonas</taxon>
    </lineage>
</organism>
<dbReference type="Gene3D" id="1.10.1040.50">
    <property type="match status" value="1"/>
</dbReference>
<dbReference type="EMBL" id="HE575323">
    <property type="protein sequence ID" value="CCC93966.1"/>
    <property type="molecule type" value="Genomic_DNA"/>
</dbReference>
<dbReference type="SUPFAM" id="SSF48179">
    <property type="entry name" value="6-phosphogluconate dehydrogenase C-terminal domain-like"/>
    <property type="match status" value="2"/>
</dbReference>
<evidence type="ECO:0000259" key="2">
    <source>
        <dbReference type="Pfam" id="PF00725"/>
    </source>
</evidence>
<dbReference type="InterPro" id="IPR008927">
    <property type="entry name" value="6-PGluconate_DH-like_C_sf"/>
</dbReference>
<dbReference type="InterPro" id="IPR050136">
    <property type="entry name" value="FA_oxidation_alpha_subunit"/>
</dbReference>
<proteinExistence type="predicted"/>
<evidence type="ECO:0000256" key="1">
    <source>
        <dbReference type="SAM" id="MobiDB-lite"/>
    </source>
</evidence>
<dbReference type="Pfam" id="PF00725">
    <property type="entry name" value="3HCDH"/>
    <property type="match status" value="1"/>
</dbReference>
<dbReference type="VEuPathDB" id="TriTrypDB:TcIL3000_10_7400"/>
<dbReference type="PANTHER" id="PTHR43612:SF3">
    <property type="entry name" value="TRIFUNCTIONAL ENZYME SUBUNIT ALPHA, MITOCHONDRIAL"/>
    <property type="match status" value="1"/>
</dbReference>
<dbReference type="AlphaFoldDB" id="G0UX49"/>